<dbReference type="GO" id="GO:0009234">
    <property type="term" value="P:menaquinone biosynthetic process"/>
    <property type="evidence" value="ECO:0007669"/>
    <property type="project" value="UniProtKB-UniRule"/>
</dbReference>
<evidence type="ECO:0000259" key="4">
    <source>
        <dbReference type="Pfam" id="PF00561"/>
    </source>
</evidence>
<gene>
    <name evidence="3" type="primary">menH</name>
    <name evidence="5" type="ORF">C5L23_000618</name>
</gene>
<dbReference type="PANTHER" id="PTHR42916">
    <property type="entry name" value="2-SUCCINYL-5-ENOLPYRUVYL-6-HYDROXY-3-CYCLOHEXENE-1-CARBOXYLATE SYNTHASE"/>
    <property type="match status" value="1"/>
</dbReference>
<comment type="similarity">
    <text evidence="3">Belongs to the AB hydrolase superfamily. MenH family.</text>
</comment>
<protein>
    <recommendedName>
        <fullName evidence="3">Putative 2-succinyl-6-hydroxy-2,4-cyclohexadiene-1-carboxylate synthase</fullName>
        <shortName evidence="3">SHCHC synthase</shortName>
        <ecNumber evidence="3">4.2.99.20</ecNumber>
    </recommendedName>
</protein>
<evidence type="ECO:0000313" key="5">
    <source>
        <dbReference type="EMBL" id="TDG68312.1"/>
    </source>
</evidence>
<evidence type="ECO:0000256" key="2">
    <source>
        <dbReference type="ARBA" id="ARBA00023239"/>
    </source>
</evidence>
<dbReference type="STRING" id="907931.GCA_000165675_00410"/>
<comment type="caution">
    <text evidence="5">The sequence shown here is derived from an EMBL/GenBank/DDBJ whole genome shotgun (WGS) entry which is preliminary data.</text>
</comment>
<dbReference type="PRINTS" id="PR00111">
    <property type="entry name" value="ABHYDROLASE"/>
</dbReference>
<organism evidence="5 6">
    <name type="scientific">Leuconostoc fallax</name>
    <dbReference type="NCBI Taxonomy" id="1251"/>
    <lineage>
        <taxon>Bacteria</taxon>
        <taxon>Bacillati</taxon>
        <taxon>Bacillota</taxon>
        <taxon>Bacilli</taxon>
        <taxon>Lactobacillales</taxon>
        <taxon>Lactobacillaceae</taxon>
        <taxon>Leuconostoc</taxon>
    </lineage>
</organism>
<dbReference type="AlphaFoldDB" id="A0A4R5N8Q1"/>
<dbReference type="EMBL" id="PUFI01000014">
    <property type="protein sequence ID" value="TDG68312.1"/>
    <property type="molecule type" value="Genomic_DNA"/>
</dbReference>
<dbReference type="UniPathway" id="UPA01057">
    <property type="reaction ID" value="UER00900"/>
</dbReference>
<dbReference type="RefSeq" id="WP_133264459.1">
    <property type="nucleotide sequence ID" value="NZ_JAGYGP010000001.1"/>
</dbReference>
<comment type="catalytic activity">
    <reaction evidence="3">
        <text>5-enolpyruvoyl-6-hydroxy-2-succinyl-cyclohex-3-ene-1-carboxylate = (1R,6R)-6-hydroxy-2-succinyl-cyclohexa-2,4-diene-1-carboxylate + pyruvate</text>
        <dbReference type="Rhea" id="RHEA:25597"/>
        <dbReference type="ChEBI" id="CHEBI:15361"/>
        <dbReference type="ChEBI" id="CHEBI:58689"/>
        <dbReference type="ChEBI" id="CHEBI:58818"/>
        <dbReference type="EC" id="4.2.99.20"/>
    </reaction>
</comment>
<dbReference type="SUPFAM" id="SSF53474">
    <property type="entry name" value="alpha/beta-Hydrolases"/>
    <property type="match status" value="1"/>
</dbReference>
<dbReference type="Gene3D" id="3.40.50.1820">
    <property type="entry name" value="alpha/beta hydrolase"/>
    <property type="match status" value="1"/>
</dbReference>
<dbReference type="InterPro" id="IPR000073">
    <property type="entry name" value="AB_hydrolase_1"/>
</dbReference>
<dbReference type="EC" id="4.2.99.20" evidence="3"/>
<sequence length="269" mass="30624">MNEQTLTINHYTYSLWHQKNDDTNYQWLLLHGFMGSYHDFDTIIADLPGEIIALNLLGFNTTDTVTDTRRFTMSQQIIDIAAILKWYGWDDVHLLGYSMGGRLALGFALQHPEMLRQLILESASPGLTAIATQKQRRQLDQQRAAALLDDFPSFISKWEQLPLFASQSRLPSQLKVKIRQQRLNQNPNNMATSLIQMGTGQQANYWPSLAHLDVATTVIVGELDQKFRQIGSDMLALLPNARLYCLAQAGHNCHLERPQQFLESVLNDL</sequence>
<proteinExistence type="inferred from homology"/>
<dbReference type="Pfam" id="PF00561">
    <property type="entry name" value="Abhydrolase_1"/>
    <property type="match status" value="1"/>
</dbReference>
<accession>A0A4R5N8Q1</accession>
<feature type="domain" description="AB hydrolase-1" evidence="4">
    <location>
        <begin position="28"/>
        <end position="258"/>
    </location>
</feature>
<comment type="pathway">
    <text evidence="3">Quinol/quinone metabolism; menaquinone biosynthesis.</text>
</comment>
<dbReference type="InterPro" id="IPR022485">
    <property type="entry name" value="SHCHC_synthase_MenH"/>
</dbReference>
<comment type="pathway">
    <text evidence="3">Quinol/quinone metabolism; 1,4-dihydroxy-2-naphthoate biosynthesis; 1,4-dihydroxy-2-naphthoate from chorismate: step 3/7.</text>
</comment>
<keyword evidence="1 3" id="KW-0474">Menaquinone biosynthesis</keyword>
<dbReference type="GO" id="GO:0070205">
    <property type="term" value="F:2-succinyl-6-hydroxy-2,4-cyclohexadiene-1-carboxylate synthase activity"/>
    <property type="evidence" value="ECO:0007669"/>
    <property type="project" value="UniProtKB-UniRule"/>
</dbReference>
<dbReference type="InterPro" id="IPR029058">
    <property type="entry name" value="AB_hydrolase_fold"/>
</dbReference>
<keyword evidence="6" id="KW-1185">Reference proteome</keyword>
<keyword evidence="2 3" id="KW-0456">Lyase</keyword>
<comment type="subunit">
    <text evidence="3">Monomer.</text>
</comment>
<dbReference type="NCBIfam" id="TIGR03695">
    <property type="entry name" value="menH_SHCHC"/>
    <property type="match status" value="1"/>
</dbReference>
<evidence type="ECO:0000256" key="1">
    <source>
        <dbReference type="ARBA" id="ARBA00022428"/>
    </source>
</evidence>
<dbReference type="PANTHER" id="PTHR42916:SF1">
    <property type="entry name" value="PROTEIN PHYLLO, CHLOROPLASTIC"/>
    <property type="match status" value="1"/>
</dbReference>
<name>A0A4R5N8Q1_9LACO</name>
<evidence type="ECO:0000313" key="6">
    <source>
        <dbReference type="Proteomes" id="UP000295681"/>
    </source>
</evidence>
<dbReference type="HAMAP" id="MF_01660">
    <property type="entry name" value="MenH"/>
    <property type="match status" value="1"/>
</dbReference>
<dbReference type="UniPathway" id="UPA00079"/>
<dbReference type="Proteomes" id="UP000295681">
    <property type="component" value="Unassembled WGS sequence"/>
</dbReference>
<reference evidence="5 6" key="1">
    <citation type="journal article" date="2019" name="Appl. Microbiol. Biotechnol.">
        <title>Uncovering carbohydrate metabolism through a genotype-phenotype association study of 56 lactic acid bacteria genomes.</title>
        <authorList>
            <person name="Buron-Moles G."/>
            <person name="Chailyan A."/>
            <person name="Dolejs I."/>
            <person name="Forster J."/>
            <person name="Miks M.H."/>
        </authorList>
    </citation>
    <scope>NUCLEOTIDE SEQUENCE [LARGE SCALE GENOMIC DNA]</scope>
    <source>
        <strain evidence="5 6">ATCC 700006</strain>
    </source>
</reference>
<evidence type="ECO:0000256" key="3">
    <source>
        <dbReference type="HAMAP-Rule" id="MF_01660"/>
    </source>
</evidence>
<comment type="function">
    <text evidence="3">Catalyzes a proton abstraction reaction that results in 2,5-elimination of pyruvate from 2-succinyl-5-enolpyruvyl-6-hydroxy-3-cyclohexene-1-carboxylate (SEPHCHC) and the formation of 2-succinyl-6-hydroxy-2,4-cyclohexadiene-1-carboxylate (SHCHC).</text>
</comment>